<name>A0A4Y2FP57_ARAVE</name>
<dbReference type="EMBL" id="BGPR01174512">
    <property type="protein sequence ID" value="GBM42288.1"/>
    <property type="molecule type" value="Genomic_DNA"/>
</dbReference>
<proteinExistence type="predicted"/>
<keyword evidence="3" id="KW-1185">Reference proteome</keyword>
<reference evidence="1 3" key="1">
    <citation type="journal article" date="2019" name="Sci. Rep.">
        <title>Orb-weaving spider Araneus ventricosus genome elucidates the spidroin gene catalogue.</title>
        <authorList>
            <person name="Kono N."/>
            <person name="Nakamura H."/>
            <person name="Ohtoshi R."/>
            <person name="Moran D.A.P."/>
            <person name="Shinohara A."/>
            <person name="Yoshida Y."/>
            <person name="Fujiwara M."/>
            <person name="Mori M."/>
            <person name="Tomita M."/>
            <person name="Arakawa K."/>
        </authorList>
    </citation>
    <scope>NUCLEOTIDE SEQUENCE [LARGE SCALE GENOMIC DNA]</scope>
</reference>
<accession>A0A4Y2FP57</accession>
<dbReference type="AlphaFoldDB" id="A0A4Y2FP57"/>
<organism evidence="1 3">
    <name type="scientific">Araneus ventricosus</name>
    <name type="common">Orbweaver spider</name>
    <name type="synonym">Epeira ventricosa</name>
    <dbReference type="NCBI Taxonomy" id="182803"/>
    <lineage>
        <taxon>Eukaryota</taxon>
        <taxon>Metazoa</taxon>
        <taxon>Ecdysozoa</taxon>
        <taxon>Arthropoda</taxon>
        <taxon>Chelicerata</taxon>
        <taxon>Arachnida</taxon>
        <taxon>Araneae</taxon>
        <taxon>Araneomorphae</taxon>
        <taxon>Entelegynae</taxon>
        <taxon>Araneoidea</taxon>
        <taxon>Araneidae</taxon>
        <taxon>Araneus</taxon>
    </lineage>
</organism>
<dbReference type="EMBL" id="BGPR01174521">
    <property type="protein sequence ID" value="GBM42320.1"/>
    <property type="molecule type" value="Genomic_DNA"/>
</dbReference>
<gene>
    <name evidence="1" type="ORF">AVEN_24158_1</name>
    <name evidence="2" type="ORF">AVEN_56455_1</name>
</gene>
<comment type="caution">
    <text evidence="1">The sequence shown here is derived from an EMBL/GenBank/DDBJ whole genome shotgun (WGS) entry which is preliminary data.</text>
</comment>
<protein>
    <submittedName>
        <fullName evidence="1">Uncharacterized protein</fullName>
    </submittedName>
</protein>
<evidence type="ECO:0000313" key="1">
    <source>
        <dbReference type="EMBL" id="GBM42288.1"/>
    </source>
</evidence>
<evidence type="ECO:0000313" key="2">
    <source>
        <dbReference type="EMBL" id="GBM42320.1"/>
    </source>
</evidence>
<sequence>PLKPRAFGRKRHELDYPNLGDHLPPHLIPCYNLPLRCTEIGSGLQG</sequence>
<dbReference type="Proteomes" id="UP000499080">
    <property type="component" value="Unassembled WGS sequence"/>
</dbReference>
<feature type="non-terminal residue" evidence="1">
    <location>
        <position position="1"/>
    </location>
</feature>
<evidence type="ECO:0000313" key="3">
    <source>
        <dbReference type="Proteomes" id="UP000499080"/>
    </source>
</evidence>